<keyword evidence="7 8" id="KW-0012">Acyltransferase</keyword>
<feature type="transmembrane region" description="Helical" evidence="8">
    <location>
        <begin position="78"/>
        <end position="101"/>
    </location>
</feature>
<dbReference type="InterPro" id="IPR039859">
    <property type="entry name" value="PFA4/ZDH16/20/ERF2-like"/>
</dbReference>
<evidence type="ECO:0000313" key="12">
    <source>
        <dbReference type="Proteomes" id="UP001497457"/>
    </source>
</evidence>
<dbReference type="PROSITE" id="PS50216">
    <property type="entry name" value="DHHC"/>
    <property type="match status" value="1"/>
</dbReference>
<dbReference type="AlphaFoldDB" id="A0ABC9BGS7"/>
<dbReference type="InterPro" id="IPR001594">
    <property type="entry name" value="Palmitoyltrfase_DHHC"/>
</dbReference>
<accession>A0ABC9BGS7</accession>
<evidence type="ECO:0000256" key="7">
    <source>
        <dbReference type="ARBA" id="ARBA00023315"/>
    </source>
</evidence>
<dbReference type="PANTHER" id="PTHR22883">
    <property type="entry name" value="ZINC FINGER DHHC DOMAIN CONTAINING PROTEIN"/>
    <property type="match status" value="1"/>
</dbReference>
<protein>
    <recommendedName>
        <fullName evidence="8">S-acyltransferase</fullName>
        <ecNumber evidence="8">2.3.1.225</ecNumber>
    </recommendedName>
    <alternativeName>
        <fullName evidence="8">Palmitoyltransferase</fullName>
    </alternativeName>
</protein>
<evidence type="ECO:0000313" key="11">
    <source>
        <dbReference type="EMBL" id="CAL5000910.1"/>
    </source>
</evidence>
<reference evidence="12" key="1">
    <citation type="submission" date="2024-06" db="EMBL/GenBank/DDBJ databases">
        <authorList>
            <person name="Ryan C."/>
        </authorList>
    </citation>
    <scope>NUCLEOTIDE SEQUENCE [LARGE SCALE GENOMIC DNA]</scope>
</reference>
<feature type="transmembrane region" description="Helical" evidence="8">
    <location>
        <begin position="197"/>
        <end position="220"/>
    </location>
</feature>
<evidence type="ECO:0000256" key="5">
    <source>
        <dbReference type="ARBA" id="ARBA00022989"/>
    </source>
</evidence>
<dbReference type="Pfam" id="PF01529">
    <property type="entry name" value="DHHC"/>
    <property type="match status" value="1"/>
</dbReference>
<comment type="catalytic activity">
    <reaction evidence="8">
        <text>L-cysteinyl-[protein] + hexadecanoyl-CoA = S-hexadecanoyl-L-cysteinyl-[protein] + CoA</text>
        <dbReference type="Rhea" id="RHEA:36683"/>
        <dbReference type="Rhea" id="RHEA-COMP:10131"/>
        <dbReference type="Rhea" id="RHEA-COMP:11032"/>
        <dbReference type="ChEBI" id="CHEBI:29950"/>
        <dbReference type="ChEBI" id="CHEBI:57287"/>
        <dbReference type="ChEBI" id="CHEBI:57379"/>
        <dbReference type="ChEBI" id="CHEBI:74151"/>
        <dbReference type="EC" id="2.3.1.225"/>
    </reaction>
</comment>
<evidence type="ECO:0000256" key="2">
    <source>
        <dbReference type="ARBA" id="ARBA00008574"/>
    </source>
</evidence>
<feature type="domain" description="Palmitoyltransferase DHHC" evidence="10">
    <location>
        <begin position="152"/>
        <end position="277"/>
    </location>
</feature>
<keyword evidence="6 8" id="KW-0472">Membrane</keyword>
<dbReference type="GO" id="GO:0019706">
    <property type="term" value="F:protein-cysteine S-palmitoyltransferase activity"/>
    <property type="evidence" value="ECO:0007669"/>
    <property type="project" value="UniProtKB-EC"/>
</dbReference>
<sequence length="443" mass="50276">MYVPPLPGGAGGRDDGPAVEQPRVYQVWRGSNEFFLQGRFIFGPDVRSVFLTMFLIIAPVVAFCVFVGRHLMNDFPDSWGISVVVVVVVFTVYDLTLLLCTSGRDPGIIPRNTHPPEPESIDGINDSGSQTPQQFRLPRTKEVIVNGISVRVKYCDTCMLYRPPRCSHCSICNNCVERFDHHCPWVGQCIGLRNYRFFYMFVFSTTLLCLYVFAFCWVYVIKIRDAEHLTIWKALAKTPASIVLIIYCFLCVWFVGGLSVFHLYLMSTNQTTYENFRYRYDRRDNPYNRGILNNFLEIFCTAIPPSKNNFRERITVEQGLQQMRSQSRGFMSPNMGKPIGDLEMGRKPVPWDEPRTAADIRDLEAGLGGMFEEKEGRVAHASPDLSRDELPVEFVEGRTGMHSRQSSWVRTGGEEIDAMAVQWVAERAKAASGGNSVAQNGRH</sequence>
<organism evidence="11 12">
    <name type="scientific">Urochloa decumbens</name>
    <dbReference type="NCBI Taxonomy" id="240449"/>
    <lineage>
        <taxon>Eukaryota</taxon>
        <taxon>Viridiplantae</taxon>
        <taxon>Streptophyta</taxon>
        <taxon>Embryophyta</taxon>
        <taxon>Tracheophyta</taxon>
        <taxon>Spermatophyta</taxon>
        <taxon>Magnoliopsida</taxon>
        <taxon>Liliopsida</taxon>
        <taxon>Poales</taxon>
        <taxon>Poaceae</taxon>
        <taxon>PACMAD clade</taxon>
        <taxon>Panicoideae</taxon>
        <taxon>Panicodae</taxon>
        <taxon>Paniceae</taxon>
        <taxon>Melinidinae</taxon>
        <taxon>Urochloa</taxon>
    </lineage>
</organism>
<feature type="region of interest" description="Disordered" evidence="9">
    <location>
        <begin position="110"/>
        <end position="134"/>
    </location>
</feature>
<proteinExistence type="inferred from homology"/>
<reference evidence="11 12" key="2">
    <citation type="submission" date="2024-10" db="EMBL/GenBank/DDBJ databases">
        <authorList>
            <person name="Ryan C."/>
        </authorList>
    </citation>
    <scope>NUCLEOTIDE SEQUENCE [LARGE SCALE GENOMIC DNA]</scope>
</reference>
<keyword evidence="5 8" id="KW-1133">Transmembrane helix</keyword>
<dbReference type="EC" id="2.3.1.225" evidence="8"/>
<dbReference type="EMBL" id="OZ075136">
    <property type="protein sequence ID" value="CAL5000910.1"/>
    <property type="molecule type" value="Genomic_DNA"/>
</dbReference>
<evidence type="ECO:0000256" key="8">
    <source>
        <dbReference type="RuleBase" id="RU079119"/>
    </source>
</evidence>
<comment type="subcellular location">
    <subcellularLocation>
        <location evidence="1">Membrane</location>
        <topology evidence="1">Multi-pass membrane protein</topology>
    </subcellularLocation>
</comment>
<dbReference type="Proteomes" id="UP001497457">
    <property type="component" value="Chromosome 26rd"/>
</dbReference>
<comment type="similarity">
    <text evidence="2 8">Belongs to the DHHC palmitoyltransferase family.</text>
</comment>
<evidence type="ECO:0000256" key="1">
    <source>
        <dbReference type="ARBA" id="ARBA00004141"/>
    </source>
</evidence>
<name>A0ABC9BGS7_9POAL</name>
<comment type="domain">
    <text evidence="8">The DHHC domain is required for palmitoyltransferase activity.</text>
</comment>
<keyword evidence="4 8" id="KW-0812">Transmembrane</keyword>
<feature type="transmembrane region" description="Helical" evidence="8">
    <location>
        <begin position="49"/>
        <end position="72"/>
    </location>
</feature>
<keyword evidence="12" id="KW-1185">Reference proteome</keyword>
<evidence type="ECO:0000256" key="3">
    <source>
        <dbReference type="ARBA" id="ARBA00022679"/>
    </source>
</evidence>
<evidence type="ECO:0000259" key="10">
    <source>
        <dbReference type="Pfam" id="PF01529"/>
    </source>
</evidence>
<evidence type="ECO:0000256" key="4">
    <source>
        <dbReference type="ARBA" id="ARBA00022692"/>
    </source>
</evidence>
<gene>
    <name evidence="11" type="ORF">URODEC1_LOCUS65095</name>
</gene>
<evidence type="ECO:0000256" key="6">
    <source>
        <dbReference type="ARBA" id="ARBA00023136"/>
    </source>
</evidence>
<evidence type="ECO:0000256" key="9">
    <source>
        <dbReference type="SAM" id="MobiDB-lite"/>
    </source>
</evidence>
<dbReference type="PANTHER" id="PTHR22883:SF317">
    <property type="entry name" value="S-ACYLTRANSFERASE"/>
    <property type="match status" value="1"/>
</dbReference>
<feature type="transmembrane region" description="Helical" evidence="8">
    <location>
        <begin position="240"/>
        <end position="265"/>
    </location>
</feature>
<keyword evidence="3 8" id="KW-0808">Transferase</keyword>
<dbReference type="GO" id="GO:0016020">
    <property type="term" value="C:membrane"/>
    <property type="evidence" value="ECO:0007669"/>
    <property type="project" value="UniProtKB-SubCell"/>
</dbReference>